<keyword evidence="9" id="KW-1185">Reference proteome</keyword>
<dbReference type="Pfam" id="PF13639">
    <property type="entry name" value="zf-RING_2"/>
    <property type="match status" value="1"/>
</dbReference>
<evidence type="ECO:0000256" key="2">
    <source>
        <dbReference type="ARBA" id="ARBA00022771"/>
    </source>
</evidence>
<dbReference type="PROSITE" id="PS50016">
    <property type="entry name" value="ZF_PHD_2"/>
    <property type="match status" value="1"/>
</dbReference>
<dbReference type="InterPro" id="IPR019787">
    <property type="entry name" value="Znf_PHD-finger"/>
</dbReference>
<dbReference type="InterPro" id="IPR017907">
    <property type="entry name" value="Znf_RING_CS"/>
</dbReference>
<evidence type="ECO:0000256" key="5">
    <source>
        <dbReference type="SAM" id="MobiDB-lite"/>
    </source>
</evidence>
<feature type="compositionally biased region" description="Acidic residues" evidence="5">
    <location>
        <begin position="87"/>
        <end position="103"/>
    </location>
</feature>
<reference evidence="8 9" key="1">
    <citation type="journal article" date="2020" name="Nat. Food">
        <title>A phased Vanilla planifolia genome enables genetic improvement of flavour and production.</title>
        <authorList>
            <person name="Hasing T."/>
            <person name="Tang H."/>
            <person name="Brym M."/>
            <person name="Khazi F."/>
            <person name="Huang T."/>
            <person name="Chambers A.H."/>
        </authorList>
    </citation>
    <scope>NUCLEOTIDE SEQUENCE [LARGE SCALE GENOMIC DNA]</scope>
    <source>
        <tissue evidence="8">Leaf</tissue>
    </source>
</reference>
<dbReference type="InterPro" id="IPR001841">
    <property type="entry name" value="Znf_RING"/>
</dbReference>
<gene>
    <name evidence="8" type="ORF">HPP92_001068</name>
</gene>
<feature type="region of interest" description="Disordered" evidence="5">
    <location>
        <begin position="16"/>
        <end position="152"/>
    </location>
</feature>
<evidence type="ECO:0000313" key="9">
    <source>
        <dbReference type="Proteomes" id="UP000636800"/>
    </source>
</evidence>
<dbReference type="PROSITE" id="PS00518">
    <property type="entry name" value="ZF_RING_1"/>
    <property type="match status" value="1"/>
</dbReference>
<dbReference type="PANTHER" id="PTHR47177:SF3">
    <property type="entry name" value="F18C1.6 PROTEIN"/>
    <property type="match status" value="1"/>
</dbReference>
<evidence type="ECO:0000256" key="1">
    <source>
        <dbReference type="ARBA" id="ARBA00022723"/>
    </source>
</evidence>
<organism evidence="8 9">
    <name type="scientific">Vanilla planifolia</name>
    <name type="common">Vanilla</name>
    <dbReference type="NCBI Taxonomy" id="51239"/>
    <lineage>
        <taxon>Eukaryota</taxon>
        <taxon>Viridiplantae</taxon>
        <taxon>Streptophyta</taxon>
        <taxon>Embryophyta</taxon>
        <taxon>Tracheophyta</taxon>
        <taxon>Spermatophyta</taxon>
        <taxon>Magnoliopsida</taxon>
        <taxon>Liliopsida</taxon>
        <taxon>Asparagales</taxon>
        <taxon>Orchidaceae</taxon>
        <taxon>Vanilloideae</taxon>
        <taxon>Vanilleae</taxon>
        <taxon>Vanilla</taxon>
    </lineage>
</organism>
<feature type="compositionally biased region" description="Polar residues" evidence="5">
    <location>
        <begin position="542"/>
        <end position="553"/>
    </location>
</feature>
<dbReference type="PROSITE" id="PS50089">
    <property type="entry name" value="ZF_RING_2"/>
    <property type="match status" value="1"/>
</dbReference>
<name>A0A835S2M3_VANPL</name>
<dbReference type="Proteomes" id="UP000636800">
    <property type="component" value="Chromosome 1"/>
</dbReference>
<accession>A0A835S2M3</accession>
<dbReference type="SMART" id="SM00184">
    <property type="entry name" value="RING"/>
    <property type="match status" value="1"/>
</dbReference>
<feature type="domain" description="RING-type" evidence="7">
    <location>
        <begin position="314"/>
        <end position="356"/>
    </location>
</feature>
<feature type="domain" description="PHD-type" evidence="6">
    <location>
        <begin position="404"/>
        <end position="453"/>
    </location>
</feature>
<evidence type="ECO:0000256" key="3">
    <source>
        <dbReference type="ARBA" id="ARBA00022833"/>
    </source>
</evidence>
<dbReference type="SUPFAM" id="SSF57850">
    <property type="entry name" value="RING/U-box"/>
    <property type="match status" value="1"/>
</dbReference>
<sequence length="756" mass="85187">MVKERRVDYRRFAGRKRKGYSDDDDGSDEDYIAETEGDSHESDVSEDEWFSEASSKAGTSEDAEDTSSSKIGFRRGRFSCRGRSSDSDDEDFLPDSEEGEEESLLSGNSRGRARLRGRKCGGRKESSNYVEPKSTRRLRKVAAPAEKRRRMGAGVSDEEERWVKKDRVAVNMHKKGSKKVSKRTVMSNDRRVVVNKQRKRTQVRKKVIFCKRRKEKSTVDPATSDSDFVISDEDCIIGDGYTVPGRWKISRTSRHRLPAKSQTREYDDDIYVTDERDLNAERVRNVRKPGSVCIVKEKLKVKEKDANDLGKQVCGICLSEEQKGTLRGILNCCSHFFCLACIVEWSKVESRCPLCKRRFLTITKSSKCNPVYPMRATVIRVEKRNQVYQPTEEELRVLLDPYESVVCMECHLGGDDNLMLLCDICDSSAHTYCVGLGRDVPDGNWYCDCCRFAGEDSLQSQVHESRTEDSSNVSNVIAEDNDSKNLQINAIFQQPESSHGNAEDASSRNLLWPPESLQEQSSSHGSDRNLPPINLLSEDNCGVSTPSTSGAFGTSTLSVRRAIRQRIHSMLSNRITRQTNDPSMHENNSRNQAFTSLEVSNSNASHSLKKTNPIYQFPEYHLPKSRNMPHASYNSAPCTINEANKFQHVEGAKDQVQSIVKHHLKKLTQEKPLERSTFKKVARNATHTILAACGIEHRRNKVTSLPLHPPNNCIHVLDGGPANLVLSCCSSCFFGYVKNVVKTLVQSPATVSFTRL</sequence>
<protein>
    <submittedName>
        <fullName evidence="8">Uncharacterized protein</fullName>
    </submittedName>
</protein>
<dbReference type="EMBL" id="JADCNL010000001">
    <property type="protein sequence ID" value="KAG0496377.1"/>
    <property type="molecule type" value="Genomic_DNA"/>
</dbReference>
<dbReference type="Pfam" id="PF00628">
    <property type="entry name" value="PHD"/>
    <property type="match status" value="1"/>
</dbReference>
<dbReference type="InterPro" id="IPR001965">
    <property type="entry name" value="Znf_PHD"/>
</dbReference>
<dbReference type="GO" id="GO:0008270">
    <property type="term" value="F:zinc ion binding"/>
    <property type="evidence" value="ECO:0007669"/>
    <property type="project" value="UniProtKB-KW"/>
</dbReference>
<evidence type="ECO:0000313" key="8">
    <source>
        <dbReference type="EMBL" id="KAG0496377.1"/>
    </source>
</evidence>
<dbReference type="SUPFAM" id="SSF57903">
    <property type="entry name" value="FYVE/PHD zinc finger"/>
    <property type="match status" value="1"/>
</dbReference>
<keyword evidence="2 4" id="KW-0863">Zinc-finger</keyword>
<dbReference type="InterPro" id="IPR011011">
    <property type="entry name" value="Znf_FYVE_PHD"/>
</dbReference>
<dbReference type="Gene3D" id="3.30.40.10">
    <property type="entry name" value="Zinc/RING finger domain, C3HC4 (zinc finger)"/>
    <property type="match status" value="2"/>
</dbReference>
<feature type="compositionally biased region" description="Acidic residues" evidence="5">
    <location>
        <begin position="22"/>
        <end position="36"/>
    </location>
</feature>
<evidence type="ECO:0000259" key="7">
    <source>
        <dbReference type="PROSITE" id="PS50089"/>
    </source>
</evidence>
<dbReference type="SMART" id="SM00249">
    <property type="entry name" value="PHD"/>
    <property type="match status" value="1"/>
</dbReference>
<evidence type="ECO:0000256" key="4">
    <source>
        <dbReference type="PROSITE-ProRule" id="PRU00175"/>
    </source>
</evidence>
<dbReference type="InterPro" id="IPR013083">
    <property type="entry name" value="Znf_RING/FYVE/PHD"/>
</dbReference>
<dbReference type="OrthoDB" id="187139at2759"/>
<comment type="caution">
    <text evidence="8">The sequence shown here is derived from an EMBL/GenBank/DDBJ whole genome shotgun (WGS) entry which is preliminary data.</text>
</comment>
<keyword evidence="3" id="KW-0862">Zinc</keyword>
<dbReference type="PANTHER" id="PTHR47177">
    <property type="entry name" value="F18C1.6 PROTEIN"/>
    <property type="match status" value="1"/>
</dbReference>
<feature type="region of interest" description="Disordered" evidence="5">
    <location>
        <begin position="515"/>
        <end position="553"/>
    </location>
</feature>
<proteinExistence type="predicted"/>
<feature type="compositionally biased region" description="Basic residues" evidence="5">
    <location>
        <begin position="111"/>
        <end position="121"/>
    </location>
</feature>
<keyword evidence="1" id="KW-0479">Metal-binding</keyword>
<evidence type="ECO:0000259" key="6">
    <source>
        <dbReference type="PROSITE" id="PS50016"/>
    </source>
</evidence>
<dbReference type="AlphaFoldDB" id="A0A835S2M3"/>